<accession>A0A9N9KWY8</accession>
<feature type="chain" id="PRO_5040361564" evidence="1">
    <location>
        <begin position="17"/>
        <end position="176"/>
    </location>
</feature>
<evidence type="ECO:0000313" key="2">
    <source>
        <dbReference type="EMBL" id="CAG8954348.1"/>
    </source>
</evidence>
<keyword evidence="3" id="KW-1185">Reference proteome</keyword>
<gene>
    <name evidence="2" type="ORF">HYFRA_00005972</name>
</gene>
<protein>
    <submittedName>
        <fullName evidence="2">Uncharacterized protein</fullName>
    </submittedName>
</protein>
<keyword evidence="1" id="KW-0732">Signal</keyword>
<organism evidence="2 3">
    <name type="scientific">Hymenoscyphus fraxineus</name>
    <dbReference type="NCBI Taxonomy" id="746836"/>
    <lineage>
        <taxon>Eukaryota</taxon>
        <taxon>Fungi</taxon>
        <taxon>Dikarya</taxon>
        <taxon>Ascomycota</taxon>
        <taxon>Pezizomycotina</taxon>
        <taxon>Leotiomycetes</taxon>
        <taxon>Helotiales</taxon>
        <taxon>Helotiaceae</taxon>
        <taxon>Hymenoscyphus</taxon>
    </lineage>
</organism>
<feature type="signal peptide" evidence="1">
    <location>
        <begin position="1"/>
        <end position="16"/>
    </location>
</feature>
<evidence type="ECO:0000256" key="1">
    <source>
        <dbReference type="SAM" id="SignalP"/>
    </source>
</evidence>
<comment type="caution">
    <text evidence="2">The sequence shown here is derived from an EMBL/GenBank/DDBJ whole genome shotgun (WGS) entry which is preliminary data.</text>
</comment>
<evidence type="ECO:0000313" key="3">
    <source>
        <dbReference type="Proteomes" id="UP000696280"/>
    </source>
</evidence>
<dbReference type="AlphaFoldDB" id="A0A9N9KWY8"/>
<name>A0A9N9KWY8_9HELO</name>
<proteinExistence type="predicted"/>
<dbReference type="EMBL" id="CAJVRL010000056">
    <property type="protein sequence ID" value="CAG8954348.1"/>
    <property type="molecule type" value="Genomic_DNA"/>
</dbReference>
<sequence length="176" mass="19834">MKPTILLTVLVSVATAVHIPLFQRQGQPVLCQDPGCNESHAGLNWPCCVGGNVSDENVCIVFLWDVTKGMGWKARSRGTDAVNFLAVGNDGVEDWIECMWMDMVGLESLGFLLIDRDYGNLYTYFGLISSLDRKEWYLDQNKSIPSFDYKRGLFNRPFSSEREGYNDKGIQLYSEG</sequence>
<reference evidence="2" key="1">
    <citation type="submission" date="2021-07" db="EMBL/GenBank/DDBJ databases">
        <authorList>
            <person name="Durling M."/>
        </authorList>
    </citation>
    <scope>NUCLEOTIDE SEQUENCE</scope>
</reference>
<dbReference type="Proteomes" id="UP000696280">
    <property type="component" value="Unassembled WGS sequence"/>
</dbReference>